<dbReference type="Proteomes" id="UP001154240">
    <property type="component" value="Unassembled WGS sequence"/>
</dbReference>
<dbReference type="GO" id="GO:0004077">
    <property type="term" value="F:biotin--[biotin carboxyl-carrier protein] ligase activity"/>
    <property type="evidence" value="ECO:0007669"/>
    <property type="project" value="UniProtKB-EC"/>
</dbReference>
<gene>
    <name evidence="3" type="ORF">OLX77_00160</name>
</gene>
<keyword evidence="4" id="KW-1185">Reference proteome</keyword>
<dbReference type="AlphaFoldDB" id="A0A9X4MBJ3"/>
<feature type="domain" description="BPL/LPL catalytic" evidence="2">
    <location>
        <begin position="40"/>
        <end position="224"/>
    </location>
</feature>
<protein>
    <submittedName>
        <fullName evidence="3">Biotin--[acetyl-CoA-carboxylase] ligase</fullName>
        <ecNumber evidence="3">6.3.4.15</ecNumber>
    </submittedName>
</protein>
<name>A0A9X4MBJ3_9BACT</name>
<keyword evidence="1 3" id="KW-0436">Ligase</keyword>
<organism evidence="3 4">
    <name type="scientific">Thiovibrio frasassiensis</name>
    <dbReference type="NCBI Taxonomy" id="2984131"/>
    <lineage>
        <taxon>Bacteria</taxon>
        <taxon>Pseudomonadati</taxon>
        <taxon>Thermodesulfobacteriota</taxon>
        <taxon>Desulfobulbia</taxon>
        <taxon>Desulfobulbales</taxon>
        <taxon>Thiovibrionaceae</taxon>
        <taxon>Thiovibrio</taxon>
    </lineage>
</organism>
<proteinExistence type="predicted"/>
<dbReference type="InterPro" id="IPR045864">
    <property type="entry name" value="aa-tRNA-synth_II/BPL/LPL"/>
</dbReference>
<dbReference type="RefSeq" id="WP_307631551.1">
    <property type="nucleotide sequence ID" value="NZ_JAPHEH010000001.1"/>
</dbReference>
<dbReference type="Pfam" id="PF03099">
    <property type="entry name" value="BPL_LplA_LipB"/>
    <property type="match status" value="1"/>
</dbReference>
<sequence>MVAPLSFQTIRQLISDVEIPSRLGHYPAELVQAVYRYGAPVGSTILHLPQADRLMPLARQRINEDETRGHSCPSGMAFLADELTGSRGRFQRSWYAPPGGLWLTLVMANTLLPESMRLYPLAAGMACCEAIRSYGIDARVKWVNDVHVSGRKICGVLCESFTSSTFAEEYVLIGVGLNVNNLPFPAELGATAVSMKEILGCDTELTSFAARLLAKFSWSFGLLCHDEAQRLAADDGSGAQLPDSLLLAGWRELSDSVGRKVWFGFDVQRQPQYQAEVLGLAPDGGIVLRHLESGGEIVEHSGELLYID</sequence>
<evidence type="ECO:0000313" key="3">
    <source>
        <dbReference type="EMBL" id="MDG4474569.1"/>
    </source>
</evidence>
<accession>A0A9X4MBJ3</accession>
<reference evidence="3" key="2">
    <citation type="submission" date="2022-10" db="EMBL/GenBank/DDBJ databases">
        <authorList>
            <person name="Aronson H.S."/>
        </authorList>
    </citation>
    <scope>NUCLEOTIDE SEQUENCE</scope>
    <source>
        <strain evidence="3">RS19-109</strain>
    </source>
</reference>
<dbReference type="InterPro" id="IPR004408">
    <property type="entry name" value="Biotin_CoA_COase_ligase"/>
</dbReference>
<dbReference type="EC" id="6.3.4.15" evidence="3"/>
<evidence type="ECO:0000259" key="2">
    <source>
        <dbReference type="PROSITE" id="PS51733"/>
    </source>
</evidence>
<dbReference type="GO" id="GO:0005737">
    <property type="term" value="C:cytoplasm"/>
    <property type="evidence" value="ECO:0007669"/>
    <property type="project" value="TreeGrafter"/>
</dbReference>
<dbReference type="InterPro" id="IPR004143">
    <property type="entry name" value="BPL_LPL_catalytic"/>
</dbReference>
<evidence type="ECO:0000313" key="4">
    <source>
        <dbReference type="Proteomes" id="UP001154240"/>
    </source>
</evidence>
<evidence type="ECO:0000256" key="1">
    <source>
        <dbReference type="ARBA" id="ARBA00022598"/>
    </source>
</evidence>
<dbReference type="EMBL" id="JAPHEH010000001">
    <property type="protein sequence ID" value="MDG4474569.1"/>
    <property type="molecule type" value="Genomic_DNA"/>
</dbReference>
<reference evidence="3" key="1">
    <citation type="journal article" date="2022" name="bioRxiv">
        <title>Thiovibrio frasassiensisgen. nov., sp. nov., an autotrophic, elemental sulfur disproportionating bacterium isolated from sulfidic karst sediment, and proposal of Thiovibrionaceae fam. nov.</title>
        <authorList>
            <person name="Aronson H."/>
            <person name="Thomas C."/>
            <person name="Bhattacharyya M."/>
            <person name="Eckstein S."/>
            <person name="Jensen S."/>
            <person name="Barco R."/>
            <person name="Macalady J."/>
            <person name="Amend J."/>
        </authorList>
    </citation>
    <scope>NUCLEOTIDE SEQUENCE</scope>
    <source>
        <strain evidence="3">RS19-109</strain>
    </source>
</reference>
<dbReference type="NCBIfam" id="TIGR00121">
    <property type="entry name" value="birA_ligase"/>
    <property type="match status" value="1"/>
</dbReference>
<comment type="caution">
    <text evidence="3">The sequence shown here is derived from an EMBL/GenBank/DDBJ whole genome shotgun (WGS) entry which is preliminary data.</text>
</comment>
<dbReference type="PROSITE" id="PS51733">
    <property type="entry name" value="BPL_LPL_CATALYTIC"/>
    <property type="match status" value="1"/>
</dbReference>
<dbReference type="Gene3D" id="3.30.930.10">
    <property type="entry name" value="Bira Bifunctional Protein, Domain 2"/>
    <property type="match status" value="1"/>
</dbReference>
<dbReference type="SUPFAM" id="SSF55681">
    <property type="entry name" value="Class II aaRS and biotin synthetases"/>
    <property type="match status" value="1"/>
</dbReference>
<dbReference type="PANTHER" id="PTHR12835">
    <property type="entry name" value="BIOTIN PROTEIN LIGASE"/>
    <property type="match status" value="1"/>
</dbReference>
<dbReference type="CDD" id="cd16442">
    <property type="entry name" value="BPL"/>
    <property type="match status" value="1"/>
</dbReference>
<dbReference type="PANTHER" id="PTHR12835:SF5">
    <property type="entry name" value="BIOTIN--PROTEIN LIGASE"/>
    <property type="match status" value="1"/>
</dbReference>